<dbReference type="PROSITE" id="PS51733">
    <property type="entry name" value="BPL_LPL_CATALYTIC"/>
    <property type="match status" value="1"/>
</dbReference>
<reference evidence="5" key="1">
    <citation type="submission" date="2021-07" db="EMBL/GenBank/DDBJ databases">
        <title>Pseudohoeflea marina sp. nov. a polyhydroxyalcanoate-producing bacterium.</title>
        <authorList>
            <person name="Zheng W."/>
            <person name="Yu S."/>
            <person name="Huang Y."/>
        </authorList>
    </citation>
    <scope>NUCLEOTIDE SEQUENCE</scope>
    <source>
        <strain evidence="5">DP4N28-3</strain>
    </source>
</reference>
<evidence type="ECO:0000313" key="5">
    <source>
        <dbReference type="EMBL" id="MBW3098526.1"/>
    </source>
</evidence>
<dbReference type="HAMAP" id="MF_00013">
    <property type="entry name" value="LipB"/>
    <property type="match status" value="1"/>
</dbReference>
<evidence type="ECO:0000256" key="2">
    <source>
        <dbReference type="HAMAP-Rule" id="MF_00013"/>
    </source>
</evidence>
<dbReference type="PANTHER" id="PTHR10993">
    <property type="entry name" value="OCTANOYLTRANSFERASE"/>
    <property type="match status" value="1"/>
</dbReference>
<name>A0ABS6WRC7_9HYPH</name>
<dbReference type="PIRSF" id="PIRSF016262">
    <property type="entry name" value="LPLase"/>
    <property type="match status" value="1"/>
</dbReference>
<dbReference type="EC" id="2.3.1.181" evidence="2 3"/>
<comment type="similarity">
    <text evidence="2 3">Belongs to the LipB family.</text>
</comment>
<keyword evidence="2 3" id="KW-0808">Transferase</keyword>
<feature type="site" description="Lowers pKa of active site Cys" evidence="2">
    <location>
        <position position="164"/>
    </location>
</feature>
<comment type="function">
    <text evidence="1 2 3">Catalyzes the transfer of endogenously produced octanoic acid from octanoyl-acyl-carrier-protein onto the lipoyl domains of lipoate-dependent enzymes. Lipoyl-ACP can also act as a substrate although octanoyl-ACP is likely to be the physiological substrate.</text>
</comment>
<dbReference type="InterPro" id="IPR000544">
    <property type="entry name" value="Octanoyltransferase"/>
</dbReference>
<dbReference type="NCBIfam" id="TIGR00214">
    <property type="entry name" value="lipB"/>
    <property type="match status" value="1"/>
</dbReference>
<comment type="miscellaneous">
    <text evidence="2">In the reaction, the free carboxyl group of octanoic acid is attached via an amide linkage to the epsilon-amino group of a specific lysine residue of lipoyl domains of lipoate-dependent enzymes.</text>
</comment>
<proteinExistence type="inferred from homology"/>
<dbReference type="InterPro" id="IPR020605">
    <property type="entry name" value="Octanoyltransferase_CS"/>
</dbReference>
<dbReference type="EMBL" id="JAHWQX010000003">
    <property type="protein sequence ID" value="MBW3098526.1"/>
    <property type="molecule type" value="Genomic_DNA"/>
</dbReference>
<feature type="domain" description="BPL/LPL catalytic" evidence="4">
    <location>
        <begin position="48"/>
        <end position="236"/>
    </location>
</feature>
<protein>
    <recommendedName>
        <fullName evidence="2 3">Octanoyltransferase</fullName>
        <ecNumber evidence="2 3">2.3.1.181</ecNumber>
    </recommendedName>
    <alternativeName>
        <fullName evidence="2">Lipoate-protein ligase B</fullName>
    </alternativeName>
    <alternativeName>
        <fullName evidence="2">Lipoyl/octanoyl transferase</fullName>
    </alternativeName>
    <alternativeName>
        <fullName evidence="2">Octanoyl-[acyl-carrier-protein]-protein N-octanoyltransferase</fullName>
    </alternativeName>
</protein>
<evidence type="ECO:0000259" key="4">
    <source>
        <dbReference type="PROSITE" id="PS51733"/>
    </source>
</evidence>
<evidence type="ECO:0000313" key="6">
    <source>
        <dbReference type="Proteomes" id="UP001430804"/>
    </source>
</evidence>
<feature type="binding site" evidence="2">
    <location>
        <begin position="180"/>
        <end position="182"/>
    </location>
    <ligand>
        <name>substrate</name>
    </ligand>
</feature>
<dbReference type="Pfam" id="PF21948">
    <property type="entry name" value="LplA-B_cat"/>
    <property type="match status" value="1"/>
</dbReference>
<feature type="binding site" evidence="2">
    <location>
        <begin position="87"/>
        <end position="94"/>
    </location>
    <ligand>
        <name>substrate</name>
    </ligand>
</feature>
<keyword evidence="2 3" id="KW-0012">Acyltransferase</keyword>
<gene>
    <name evidence="2 5" type="primary">lipB</name>
    <name evidence="5" type="ORF">KY465_14680</name>
</gene>
<dbReference type="NCBIfam" id="NF010921">
    <property type="entry name" value="PRK14341.1"/>
    <property type="match status" value="1"/>
</dbReference>
<dbReference type="PANTHER" id="PTHR10993:SF7">
    <property type="entry name" value="LIPOYLTRANSFERASE 2, MITOCHONDRIAL-RELATED"/>
    <property type="match status" value="1"/>
</dbReference>
<dbReference type="CDD" id="cd16444">
    <property type="entry name" value="LipB"/>
    <property type="match status" value="1"/>
</dbReference>
<dbReference type="NCBIfam" id="NF010925">
    <property type="entry name" value="PRK14345.1"/>
    <property type="match status" value="1"/>
</dbReference>
<dbReference type="PROSITE" id="PS01313">
    <property type="entry name" value="LIPB"/>
    <property type="match status" value="1"/>
</dbReference>
<dbReference type="RefSeq" id="WP_219202606.1">
    <property type="nucleotide sequence ID" value="NZ_JAHWQX010000003.1"/>
</dbReference>
<comment type="caution">
    <text evidence="5">The sequence shown here is derived from an EMBL/GenBank/DDBJ whole genome shotgun (WGS) entry which is preliminary data.</text>
</comment>
<keyword evidence="6" id="KW-1185">Reference proteome</keyword>
<feature type="binding site" evidence="2">
    <location>
        <begin position="167"/>
        <end position="169"/>
    </location>
    <ligand>
        <name>substrate</name>
    </ligand>
</feature>
<organism evidence="5 6">
    <name type="scientific">Pseudohoeflea coraliihabitans</name>
    <dbReference type="NCBI Taxonomy" id="2860393"/>
    <lineage>
        <taxon>Bacteria</taxon>
        <taxon>Pseudomonadati</taxon>
        <taxon>Pseudomonadota</taxon>
        <taxon>Alphaproteobacteria</taxon>
        <taxon>Hyphomicrobiales</taxon>
        <taxon>Rhizobiaceae</taxon>
        <taxon>Pseudohoeflea</taxon>
    </lineage>
</organism>
<sequence length="239" mass="26330">MLERAEMFTSFAAGAGHPPVRWRVSDAPVAYEEAVAVMEQTVQRIREGSEDELVWLVEHPPLYTAGSSAQAGDLLMPDRFPVHATGRGGEYTYHGPGQRVVYVMLDLSRRRRDVRAFVAALEELVIATLAEMNVQGERREDRVGVWVRRPERPALPDGSVAEDKIAAIGVRLRKWVSFHGLSLNVDPDLEHFSGIVPCGISGYGVTSLVDLGLPVSLPEVDTRLRAAFEAIFGPTRSVD</sequence>
<accession>A0ABS6WRC7</accession>
<evidence type="ECO:0000256" key="1">
    <source>
        <dbReference type="ARBA" id="ARBA00024732"/>
    </source>
</evidence>
<comment type="subcellular location">
    <subcellularLocation>
        <location evidence="2">Cytoplasm</location>
    </subcellularLocation>
</comment>
<dbReference type="InterPro" id="IPR004143">
    <property type="entry name" value="BPL_LPL_catalytic"/>
</dbReference>
<comment type="catalytic activity">
    <reaction evidence="2 3">
        <text>octanoyl-[ACP] + L-lysyl-[protein] = N(6)-octanoyl-L-lysyl-[protein] + holo-[ACP] + H(+)</text>
        <dbReference type="Rhea" id="RHEA:17665"/>
        <dbReference type="Rhea" id="RHEA-COMP:9636"/>
        <dbReference type="Rhea" id="RHEA-COMP:9685"/>
        <dbReference type="Rhea" id="RHEA-COMP:9752"/>
        <dbReference type="Rhea" id="RHEA-COMP:9928"/>
        <dbReference type="ChEBI" id="CHEBI:15378"/>
        <dbReference type="ChEBI" id="CHEBI:29969"/>
        <dbReference type="ChEBI" id="CHEBI:64479"/>
        <dbReference type="ChEBI" id="CHEBI:78463"/>
        <dbReference type="ChEBI" id="CHEBI:78809"/>
        <dbReference type="EC" id="2.3.1.181"/>
    </reaction>
</comment>
<dbReference type="GO" id="GO:0033819">
    <property type="term" value="F:lipoyl(octanoyl) transferase activity"/>
    <property type="evidence" value="ECO:0007669"/>
    <property type="project" value="UniProtKB-EC"/>
</dbReference>
<evidence type="ECO:0000256" key="3">
    <source>
        <dbReference type="PIRNR" id="PIRNR016262"/>
    </source>
</evidence>
<keyword evidence="2" id="KW-0963">Cytoplasm</keyword>
<dbReference type="Proteomes" id="UP001430804">
    <property type="component" value="Unassembled WGS sequence"/>
</dbReference>
<feature type="active site" description="Acyl-thioester intermediate" evidence="2">
    <location>
        <position position="198"/>
    </location>
</feature>
<comment type="pathway">
    <text evidence="2 3">Protein modification; protein lipoylation via endogenous pathway; protein N(6)-(lipoyl)lysine from octanoyl-[acyl-carrier-protein]: step 1/2.</text>
</comment>